<accession>A0A8S5S0J3</accession>
<reference evidence="1" key="1">
    <citation type="journal article" date="2021" name="Proc. Natl. Acad. Sci. U.S.A.">
        <title>A Catalog of Tens of Thousands of Viruses from Human Metagenomes Reveals Hidden Associations with Chronic Diseases.</title>
        <authorList>
            <person name="Tisza M.J."/>
            <person name="Buck C.B."/>
        </authorList>
    </citation>
    <scope>NUCLEOTIDE SEQUENCE</scope>
    <source>
        <strain evidence="1">Ct8Lf7</strain>
    </source>
</reference>
<proteinExistence type="predicted"/>
<evidence type="ECO:0000313" key="1">
    <source>
        <dbReference type="EMBL" id="DAF44425.1"/>
    </source>
</evidence>
<dbReference type="EMBL" id="BK032511">
    <property type="protein sequence ID" value="DAF44425.1"/>
    <property type="molecule type" value="Genomic_DNA"/>
</dbReference>
<sequence length="34" mass="3968">MLINYIITATGQPRLIFQILICLTAWNTIWPHLV</sequence>
<name>A0A8S5S0J3_9CAUD</name>
<organism evidence="1">
    <name type="scientific">Podoviridae sp. ct8Lf7</name>
    <dbReference type="NCBI Taxonomy" id="2827723"/>
    <lineage>
        <taxon>Viruses</taxon>
        <taxon>Duplodnaviria</taxon>
        <taxon>Heunggongvirae</taxon>
        <taxon>Uroviricota</taxon>
        <taxon>Caudoviricetes</taxon>
    </lineage>
</organism>
<protein>
    <submittedName>
        <fullName evidence="1">Uncharacterized protein</fullName>
    </submittedName>
</protein>